<proteinExistence type="predicted"/>
<dbReference type="EMBL" id="LR746271">
    <property type="protein sequence ID" value="CAA7400980.1"/>
    <property type="molecule type" value="Genomic_DNA"/>
</dbReference>
<evidence type="ECO:0000313" key="2">
    <source>
        <dbReference type="Proteomes" id="UP000663760"/>
    </source>
</evidence>
<organism evidence="1 2">
    <name type="scientific">Spirodela intermedia</name>
    <name type="common">Intermediate duckweed</name>
    <dbReference type="NCBI Taxonomy" id="51605"/>
    <lineage>
        <taxon>Eukaryota</taxon>
        <taxon>Viridiplantae</taxon>
        <taxon>Streptophyta</taxon>
        <taxon>Embryophyta</taxon>
        <taxon>Tracheophyta</taxon>
        <taxon>Spermatophyta</taxon>
        <taxon>Magnoliopsida</taxon>
        <taxon>Liliopsida</taxon>
        <taxon>Araceae</taxon>
        <taxon>Lemnoideae</taxon>
        <taxon>Spirodela</taxon>
    </lineage>
</organism>
<name>A0A7I8KT91_SPIIN</name>
<dbReference type="AlphaFoldDB" id="A0A7I8KT91"/>
<protein>
    <submittedName>
        <fullName evidence="1">Uncharacterized protein</fullName>
    </submittedName>
</protein>
<keyword evidence="2" id="KW-1185">Reference proteome</keyword>
<gene>
    <name evidence="1" type="ORF">SI8410_08011658</name>
</gene>
<sequence>MAVDHLIAPCKLSFLSGGDAGADRLHRLFSDDLLGDANMPGTDEDAGVLRSAAVAPGTRRPPSDGARIVDPSLYRDEERMKTELILWAKAVAFDAVCSSRLPRHA</sequence>
<dbReference type="Proteomes" id="UP000663760">
    <property type="component" value="Chromosome 8"/>
</dbReference>
<accession>A0A7I8KT91</accession>
<dbReference type="OrthoDB" id="785739at2759"/>
<reference evidence="1" key="1">
    <citation type="submission" date="2020-02" db="EMBL/GenBank/DDBJ databases">
        <authorList>
            <person name="Scholz U."/>
            <person name="Mascher M."/>
            <person name="Fiebig A."/>
        </authorList>
    </citation>
    <scope>NUCLEOTIDE SEQUENCE</scope>
</reference>
<evidence type="ECO:0000313" key="1">
    <source>
        <dbReference type="EMBL" id="CAA7400980.1"/>
    </source>
</evidence>